<keyword evidence="3" id="KW-1185">Reference proteome</keyword>
<dbReference type="Pfam" id="PF13487">
    <property type="entry name" value="HD_5"/>
    <property type="match status" value="1"/>
</dbReference>
<name>A0A7W2F6L7_9BURK</name>
<dbReference type="EMBL" id="JACEZU010000001">
    <property type="protein sequence ID" value="MBA5686046.1"/>
    <property type="molecule type" value="Genomic_DNA"/>
</dbReference>
<dbReference type="PANTHER" id="PTHR43155">
    <property type="entry name" value="CYCLIC DI-GMP PHOSPHODIESTERASE PA4108-RELATED"/>
    <property type="match status" value="1"/>
</dbReference>
<dbReference type="SUPFAM" id="SSF109604">
    <property type="entry name" value="HD-domain/PDEase-like"/>
    <property type="match status" value="1"/>
</dbReference>
<sequence length="366" mass="39881">MLVPWDVYASNGMLLVRKGHLIANANQIDYLVERGSYEDHGDAKAPAPAPATQSVLRKLNTACLELQQALELVAARLAPQDTVRRLEEVALLVTQAVDLSADVAVASILHNQQAAPYAVRHSVDTAVLAQLAARALRHDARAIFTTTLAALTMNVGMQEQSLRLHESKEKLSPQDLERMRQHPQRGAALLRHAGVSDPEWLACVLHHHENEDGSGYPGGKDGAEIPVGAKLIALADRYCARVVSRHYLQPLLPNAALRDILLEGRSVLDGQLAAVMIRELGIYPVGTWVKLLNGEVGVVSRKGLRSTTPHVESVIGPRGAPLNVFLQRDTRGELHAIRDVLAPEQVLALGGQPLRMEQVWGRLARP</sequence>
<dbReference type="Proteomes" id="UP000573499">
    <property type="component" value="Unassembled WGS sequence"/>
</dbReference>
<dbReference type="InterPro" id="IPR003607">
    <property type="entry name" value="HD/PDEase_dom"/>
</dbReference>
<dbReference type="PROSITE" id="PS51832">
    <property type="entry name" value="HD_GYP"/>
    <property type="match status" value="1"/>
</dbReference>
<comment type="caution">
    <text evidence="2">The sequence shown here is derived from an EMBL/GenBank/DDBJ whole genome shotgun (WGS) entry which is preliminary data.</text>
</comment>
<dbReference type="AlphaFoldDB" id="A0A7W2F6L7"/>
<gene>
    <name evidence="2" type="ORF">H3H39_03140</name>
</gene>
<reference evidence="2 3" key="1">
    <citation type="submission" date="2020-07" db="EMBL/GenBank/DDBJ databases">
        <title>Novel species isolated from subtropical streams in China.</title>
        <authorList>
            <person name="Lu H."/>
        </authorList>
    </citation>
    <scope>NUCLEOTIDE SEQUENCE [LARGE SCALE GENOMIC DNA]</scope>
    <source>
        <strain evidence="2 3">LX47W</strain>
    </source>
</reference>
<dbReference type="InterPro" id="IPR037522">
    <property type="entry name" value="HD_GYP_dom"/>
</dbReference>
<feature type="domain" description="HD-GYP" evidence="1">
    <location>
        <begin position="92"/>
        <end position="292"/>
    </location>
</feature>
<dbReference type="Gene3D" id="1.10.3210.10">
    <property type="entry name" value="Hypothetical protein af1432"/>
    <property type="match status" value="1"/>
</dbReference>
<proteinExistence type="predicted"/>
<dbReference type="CDD" id="cd00077">
    <property type="entry name" value="HDc"/>
    <property type="match status" value="1"/>
</dbReference>
<evidence type="ECO:0000313" key="3">
    <source>
        <dbReference type="Proteomes" id="UP000573499"/>
    </source>
</evidence>
<accession>A0A7W2F6L7</accession>
<organism evidence="2 3">
    <name type="scientific">Rugamonas apoptosis</name>
    <dbReference type="NCBI Taxonomy" id="2758570"/>
    <lineage>
        <taxon>Bacteria</taxon>
        <taxon>Pseudomonadati</taxon>
        <taxon>Pseudomonadota</taxon>
        <taxon>Betaproteobacteria</taxon>
        <taxon>Burkholderiales</taxon>
        <taxon>Oxalobacteraceae</taxon>
        <taxon>Telluria group</taxon>
        <taxon>Rugamonas</taxon>
    </lineage>
</organism>
<dbReference type="PANTHER" id="PTHR43155:SF2">
    <property type="entry name" value="CYCLIC DI-GMP PHOSPHODIESTERASE PA4108"/>
    <property type="match status" value="1"/>
</dbReference>
<dbReference type="GO" id="GO:0008081">
    <property type="term" value="F:phosphoric diester hydrolase activity"/>
    <property type="evidence" value="ECO:0007669"/>
    <property type="project" value="UniProtKB-ARBA"/>
</dbReference>
<evidence type="ECO:0000313" key="2">
    <source>
        <dbReference type="EMBL" id="MBA5686046.1"/>
    </source>
</evidence>
<evidence type="ECO:0000259" key="1">
    <source>
        <dbReference type="PROSITE" id="PS51832"/>
    </source>
</evidence>
<protein>
    <submittedName>
        <fullName evidence="2">HD domain-containing protein</fullName>
    </submittedName>
</protein>